<gene>
    <name evidence="4" type="ORF">R1flu_014619</name>
</gene>
<evidence type="ECO:0000256" key="2">
    <source>
        <dbReference type="SAM" id="SignalP"/>
    </source>
</evidence>
<dbReference type="Gene3D" id="2.60.60.20">
    <property type="entry name" value="PLAT/LH2 domain"/>
    <property type="match status" value="1"/>
</dbReference>
<comment type="caution">
    <text evidence="4">The sequence shown here is derived from an EMBL/GenBank/DDBJ whole genome shotgun (WGS) entry which is preliminary data.</text>
</comment>
<evidence type="ECO:0000313" key="4">
    <source>
        <dbReference type="EMBL" id="KAL2629933.1"/>
    </source>
</evidence>
<dbReference type="SUPFAM" id="SSF49723">
    <property type="entry name" value="Lipase/lipooxygenase domain (PLAT/LH2 domain)"/>
    <property type="match status" value="1"/>
</dbReference>
<accession>A0ABD1YGZ7</accession>
<sequence length="170" mass="18516">MAMAIGVLVLATLLSFSSTTVFAKDYCIYTVFVKTGWWPKAGTDSIIGTQFFDSKGNSFKVDNLTEWGGNLLDPGHNYFERNNVDVFSGMGDCLDTPICGLNVTSDGSGAHHGWYCDFVEVTSTGVGLDCNTHHFKIEQWLATDAYPYSLTTSKDECAEPPVTSGLSLLE</sequence>
<dbReference type="InterPro" id="IPR001024">
    <property type="entry name" value="PLAT/LH2_dom"/>
</dbReference>
<dbReference type="AlphaFoldDB" id="A0ABD1YGZ7"/>
<evidence type="ECO:0000313" key="5">
    <source>
        <dbReference type="Proteomes" id="UP001605036"/>
    </source>
</evidence>
<comment type="caution">
    <text evidence="1">Lacks conserved residue(s) required for the propagation of feature annotation.</text>
</comment>
<feature type="domain" description="PLAT" evidence="3">
    <location>
        <begin position="27"/>
        <end position="155"/>
    </location>
</feature>
<dbReference type="PANTHER" id="PTHR31718">
    <property type="entry name" value="PLAT DOMAIN-CONTAINING PROTEIN"/>
    <property type="match status" value="1"/>
</dbReference>
<name>A0ABD1YGZ7_9MARC</name>
<reference evidence="4 5" key="1">
    <citation type="submission" date="2024-09" db="EMBL/GenBank/DDBJ databases">
        <title>Chromosome-scale assembly of Riccia fluitans.</title>
        <authorList>
            <person name="Paukszto L."/>
            <person name="Sawicki J."/>
            <person name="Karawczyk K."/>
            <person name="Piernik-Szablinska J."/>
            <person name="Szczecinska M."/>
            <person name="Mazdziarz M."/>
        </authorList>
    </citation>
    <scope>NUCLEOTIDE SEQUENCE [LARGE SCALE GENOMIC DNA]</scope>
    <source>
        <strain evidence="4">Rf_01</strain>
        <tissue evidence="4">Aerial parts of the thallus</tissue>
    </source>
</reference>
<dbReference type="Pfam" id="PF06232">
    <property type="entry name" value="ATS3"/>
    <property type="match status" value="1"/>
</dbReference>
<dbReference type="EMBL" id="JBHFFA010000004">
    <property type="protein sequence ID" value="KAL2629933.1"/>
    <property type="molecule type" value="Genomic_DNA"/>
</dbReference>
<evidence type="ECO:0000259" key="3">
    <source>
        <dbReference type="PROSITE" id="PS50095"/>
    </source>
</evidence>
<dbReference type="PANTHER" id="PTHR31718:SF0">
    <property type="entry name" value="PLAT DOMAIN-CONTAINING PROTEIN 2"/>
    <property type="match status" value="1"/>
</dbReference>
<dbReference type="Proteomes" id="UP001605036">
    <property type="component" value="Unassembled WGS sequence"/>
</dbReference>
<dbReference type="InterPro" id="IPR036392">
    <property type="entry name" value="PLAT/LH2_dom_sf"/>
</dbReference>
<dbReference type="InterPro" id="IPR010417">
    <property type="entry name" value="Embryo-specific_ATS3"/>
</dbReference>
<organism evidence="4 5">
    <name type="scientific">Riccia fluitans</name>
    <dbReference type="NCBI Taxonomy" id="41844"/>
    <lineage>
        <taxon>Eukaryota</taxon>
        <taxon>Viridiplantae</taxon>
        <taxon>Streptophyta</taxon>
        <taxon>Embryophyta</taxon>
        <taxon>Marchantiophyta</taxon>
        <taxon>Marchantiopsida</taxon>
        <taxon>Marchantiidae</taxon>
        <taxon>Marchantiales</taxon>
        <taxon>Ricciaceae</taxon>
        <taxon>Riccia</taxon>
    </lineage>
</organism>
<dbReference type="PROSITE" id="PS50095">
    <property type="entry name" value="PLAT"/>
    <property type="match status" value="1"/>
</dbReference>
<evidence type="ECO:0000256" key="1">
    <source>
        <dbReference type="PROSITE-ProRule" id="PRU00152"/>
    </source>
</evidence>
<proteinExistence type="predicted"/>
<feature type="signal peptide" evidence="2">
    <location>
        <begin position="1"/>
        <end position="23"/>
    </location>
</feature>
<protein>
    <recommendedName>
        <fullName evidence="3">PLAT domain-containing protein</fullName>
    </recommendedName>
</protein>
<keyword evidence="5" id="KW-1185">Reference proteome</keyword>
<feature type="chain" id="PRO_5044822219" description="PLAT domain-containing protein" evidence="2">
    <location>
        <begin position="24"/>
        <end position="170"/>
    </location>
</feature>
<keyword evidence="2" id="KW-0732">Signal</keyword>